<evidence type="ECO:0000256" key="7">
    <source>
        <dbReference type="SAM" id="SignalP"/>
    </source>
</evidence>
<feature type="compositionally biased region" description="Basic and acidic residues" evidence="5">
    <location>
        <begin position="69"/>
        <end position="84"/>
    </location>
</feature>
<evidence type="ECO:0000256" key="5">
    <source>
        <dbReference type="SAM" id="MobiDB-lite"/>
    </source>
</evidence>
<reference evidence="10" key="2">
    <citation type="submission" date="2017-05" db="EMBL/GenBank/DDBJ databases">
        <authorList>
            <consortium name="The Broad Institute Genomics Platform"/>
            <consortium name="The Broad Institute Genomic Center for Infectious Diseases"/>
            <person name="Earl A."/>
            <person name="Manson A."/>
            <person name="Schwartman J."/>
            <person name="Gilmore M."/>
            <person name="Abouelleil A."/>
            <person name="Cao P."/>
            <person name="Chapman S."/>
            <person name="Cusick C."/>
            <person name="Shea T."/>
            <person name="Young S."/>
            <person name="Neafsey D."/>
            <person name="Nusbaum C."/>
            <person name="Birren B."/>
        </authorList>
    </citation>
    <scope>NUCLEOTIDE SEQUENCE</scope>
    <source>
        <strain evidence="10">9E7_DIV0242</strain>
    </source>
</reference>
<keyword evidence="2" id="KW-0964">Secreted</keyword>
<sequence>MKKKWILGIGLLLSMSMVAPCQVMAESTVNSSEQSEVVNNEGTGGQTDELKAVEETEGGAGTQNVQGNEMKETDEADTTKKTENDAANELKIWDVIYDEEKDQITGKTEPNAHVMVVHVDTGNSNGGVFVADADGNFTCINSMAGVNRFEAYLNGRTSAPYDIEVVKKKVNVSLNIVNVTYDIKTKTIHGLTAPNATVYTYLPSTGGQGMVKVDEYGQFSVTDQFKPGTEVVLTAQDSAGSKGEPFSFMIPSEDVMNALKIRDVYYDHAAKKLTGKTAPNATVYASIVDGGQGMFQADANGNFEIKEEFKPGTVIRIGAYLDGVYSENVEYTIPEAPTSETTTTSVEKAATKPDGKKGFPKTGTTVNLALSIVGGLAVLVAGVLIITRRLAGRKG</sequence>
<evidence type="ECO:0000256" key="3">
    <source>
        <dbReference type="ARBA" id="ARBA00022729"/>
    </source>
</evidence>
<reference evidence="9" key="1">
    <citation type="submission" date="2017-05" db="EMBL/GenBank/DDBJ databases">
        <title>The Genome Sequence of Enterococcus sp. 9E7_DIV0242.</title>
        <authorList>
            <consortium name="The Broad Institute Genomics Platform"/>
            <consortium name="The Broad Institute Genomic Center for Infectious Diseases"/>
            <person name="Earl A."/>
            <person name="Manson A."/>
            <person name="Schwartman J."/>
            <person name="Gilmore M."/>
            <person name="Abouelleil A."/>
            <person name="Cao P."/>
            <person name="Chapman S."/>
            <person name="Cusick C."/>
            <person name="Shea T."/>
            <person name="Young S."/>
            <person name="Neafsey D."/>
            <person name="Nusbaum C."/>
            <person name="Birren B."/>
        </authorList>
    </citation>
    <scope>NUCLEOTIDE SEQUENCE [LARGE SCALE GENOMIC DNA]</scope>
    <source>
        <strain evidence="9">9E7_DIV0242</strain>
    </source>
</reference>
<evidence type="ECO:0000256" key="2">
    <source>
        <dbReference type="ARBA" id="ARBA00022525"/>
    </source>
</evidence>
<keyword evidence="3 7" id="KW-0732">Signal</keyword>
<dbReference type="Pfam" id="PF00746">
    <property type="entry name" value="Gram_pos_anchor"/>
    <property type="match status" value="1"/>
</dbReference>
<evidence type="ECO:0000259" key="8">
    <source>
        <dbReference type="Pfam" id="PF00746"/>
    </source>
</evidence>
<evidence type="ECO:0000313" key="11">
    <source>
        <dbReference type="Proteomes" id="UP000195141"/>
    </source>
</evidence>
<keyword evidence="4" id="KW-0572">Peptidoglycan-anchor</keyword>
<feature type="domain" description="Gram-positive cocci surface proteins LPxTG" evidence="8">
    <location>
        <begin position="354"/>
        <end position="389"/>
    </location>
</feature>
<name>A0A242K872_9ENTE</name>
<reference evidence="10" key="3">
    <citation type="submission" date="2024-03" db="EMBL/GenBank/DDBJ databases">
        <title>The Genome Sequence of Enterococcus sp. DIV0242b.</title>
        <authorList>
            <consortium name="The Broad Institute Genomics Platform"/>
            <consortium name="The Broad Institute Microbial Omics Core"/>
            <consortium name="The Broad Institute Genomic Center for Infectious Diseases"/>
            <person name="Earl A."/>
            <person name="Manson A."/>
            <person name="Gilmore M."/>
            <person name="Schwartman J."/>
            <person name="Shea T."/>
            <person name="Abouelleil A."/>
            <person name="Cao P."/>
            <person name="Chapman S."/>
            <person name="Cusick C."/>
            <person name="Young S."/>
            <person name="Neafsey D."/>
            <person name="Nusbaum C."/>
            <person name="Birren B."/>
        </authorList>
    </citation>
    <scope>NUCLEOTIDE SEQUENCE</scope>
    <source>
        <strain evidence="10">9E7_DIV0242</strain>
    </source>
</reference>
<dbReference type="EMBL" id="CP147247">
    <property type="protein sequence ID" value="WYJ90984.1"/>
    <property type="molecule type" value="Genomic_DNA"/>
</dbReference>
<keyword evidence="11" id="KW-1185">Reference proteome</keyword>
<accession>A0A242K872</accession>
<evidence type="ECO:0000256" key="1">
    <source>
        <dbReference type="ARBA" id="ARBA00022512"/>
    </source>
</evidence>
<proteinExistence type="predicted"/>
<feature type="compositionally biased region" description="Polar residues" evidence="5">
    <location>
        <begin position="28"/>
        <end position="41"/>
    </location>
</feature>
<dbReference type="Proteomes" id="UP000195141">
    <property type="component" value="Chromosome"/>
</dbReference>
<keyword evidence="1" id="KW-0134">Cell wall</keyword>
<feature type="signal peptide" evidence="7">
    <location>
        <begin position="1"/>
        <end position="25"/>
    </location>
</feature>
<evidence type="ECO:0000256" key="6">
    <source>
        <dbReference type="SAM" id="Phobius"/>
    </source>
</evidence>
<keyword evidence="6" id="KW-0472">Membrane</keyword>
<feature type="chain" id="PRO_5012625117" description="Gram-positive cocci surface proteins LPxTG domain-containing protein" evidence="7">
    <location>
        <begin position="26"/>
        <end position="395"/>
    </location>
</feature>
<evidence type="ECO:0000313" key="10">
    <source>
        <dbReference type="EMBL" id="WYJ90984.1"/>
    </source>
</evidence>
<dbReference type="InterPro" id="IPR019931">
    <property type="entry name" value="LPXTG_anchor"/>
</dbReference>
<feature type="compositionally biased region" description="Low complexity" evidence="5">
    <location>
        <begin position="336"/>
        <end position="348"/>
    </location>
</feature>
<feature type="transmembrane region" description="Helical" evidence="6">
    <location>
        <begin position="366"/>
        <end position="386"/>
    </location>
</feature>
<evidence type="ECO:0000256" key="4">
    <source>
        <dbReference type="ARBA" id="ARBA00023088"/>
    </source>
</evidence>
<keyword evidence="6" id="KW-1133">Transmembrane helix</keyword>
<dbReference type="RefSeq" id="WP_086348598.1">
    <property type="nucleotide sequence ID" value="NZ_CP147247.1"/>
</dbReference>
<dbReference type="NCBIfam" id="TIGR01167">
    <property type="entry name" value="LPXTG_anchor"/>
    <property type="match status" value="1"/>
</dbReference>
<protein>
    <recommendedName>
        <fullName evidence="8">Gram-positive cocci surface proteins LPxTG domain-containing protein</fullName>
    </recommendedName>
</protein>
<feature type="region of interest" description="Disordered" evidence="5">
    <location>
        <begin position="28"/>
        <end position="84"/>
    </location>
</feature>
<feature type="region of interest" description="Disordered" evidence="5">
    <location>
        <begin position="336"/>
        <end position="357"/>
    </location>
</feature>
<dbReference type="EMBL" id="NGMM01000002">
    <property type="protein sequence ID" value="OTP17375.1"/>
    <property type="molecule type" value="Genomic_DNA"/>
</dbReference>
<organism evidence="9">
    <name type="scientific">Candidatus Enterococcus clewellii</name>
    <dbReference type="NCBI Taxonomy" id="1834193"/>
    <lineage>
        <taxon>Bacteria</taxon>
        <taxon>Bacillati</taxon>
        <taxon>Bacillota</taxon>
        <taxon>Bacilli</taxon>
        <taxon>Lactobacillales</taxon>
        <taxon>Enterococcaceae</taxon>
        <taxon>Enterococcus</taxon>
    </lineage>
</organism>
<evidence type="ECO:0000313" key="9">
    <source>
        <dbReference type="EMBL" id="OTP17375.1"/>
    </source>
</evidence>
<dbReference type="AlphaFoldDB" id="A0A242K872"/>
<gene>
    <name evidence="9" type="ORF">A5888_001513</name>
    <name evidence="10" type="ORF">A5888_002752</name>
</gene>
<keyword evidence="6" id="KW-0812">Transmembrane</keyword>